<feature type="domain" description="KfrA N-terminal DNA-binding" evidence="2">
    <location>
        <begin position="30"/>
        <end position="141"/>
    </location>
</feature>
<gene>
    <name evidence="3" type="ORF">C2I19_19970</name>
</gene>
<proteinExistence type="predicted"/>
<dbReference type="Proteomes" id="UP000237082">
    <property type="component" value="Unassembled WGS sequence"/>
</dbReference>
<organism evidence="3 4">
    <name type="scientific">Chromobacterium alticapitis</name>
    <dbReference type="NCBI Taxonomy" id="2073169"/>
    <lineage>
        <taxon>Bacteria</taxon>
        <taxon>Pseudomonadati</taxon>
        <taxon>Pseudomonadota</taxon>
        <taxon>Betaproteobacteria</taxon>
        <taxon>Neisseriales</taxon>
        <taxon>Chromobacteriaceae</taxon>
        <taxon>Chromobacterium</taxon>
    </lineage>
</organism>
<evidence type="ECO:0000259" key="2">
    <source>
        <dbReference type="Pfam" id="PF11740"/>
    </source>
</evidence>
<dbReference type="InterPro" id="IPR021104">
    <property type="entry name" value="KfrA_DNA-bd_N"/>
</dbReference>
<protein>
    <submittedName>
        <fullName evidence="3">KrfA protein</fullName>
    </submittedName>
</protein>
<accession>A0A2S5DB97</accession>
<keyword evidence="4" id="KW-1185">Reference proteome</keyword>
<dbReference type="AlphaFoldDB" id="A0A2S5DB97"/>
<feature type="compositionally biased region" description="Basic and acidic residues" evidence="1">
    <location>
        <begin position="196"/>
        <end position="221"/>
    </location>
</feature>
<comment type="caution">
    <text evidence="3">The sequence shown here is derived from an EMBL/GenBank/DDBJ whole genome shotgun (WGS) entry which is preliminary data.</text>
</comment>
<evidence type="ECO:0000313" key="3">
    <source>
        <dbReference type="EMBL" id="POZ60237.1"/>
    </source>
</evidence>
<evidence type="ECO:0000256" key="1">
    <source>
        <dbReference type="SAM" id="MobiDB-lite"/>
    </source>
</evidence>
<feature type="region of interest" description="Disordered" evidence="1">
    <location>
        <begin position="191"/>
        <end position="221"/>
    </location>
</feature>
<evidence type="ECO:0000313" key="4">
    <source>
        <dbReference type="Proteomes" id="UP000237082"/>
    </source>
</evidence>
<dbReference type="EMBL" id="PQWB01000153">
    <property type="protein sequence ID" value="POZ60237.1"/>
    <property type="molecule type" value="Genomic_DNA"/>
</dbReference>
<sequence>MIYVIYFIDDICYTGSLLKGWDDMAADIYARIRQAAFELVSEGVWPTVADVRAKLGSGSNTTINNTLKEWRQEFLSRISISSRRPDWPPSLAEAFEQIWQKACDEAEQQLDAVRREVEAAEAALRIERDELLQGLNRMETEAQSLRHELELRAAKQTELDEALRQERFHSEKLQTERQELLTAQESLRQELAQGRKQAEARQAELEEKHEQQLREAREMSERKESLAYERLEGLRVRLYQQVEDERTDMKQQLQKQEAALQQARQDAAKVEGLWRERVLERERENGGLNARLELARQAIDELREELRALRATGEAAGRLALSQAADLATQQERTRLLREQWLERTCAALASGTLPTRQDEWRSWLAAQWPEANQ</sequence>
<reference evidence="4" key="1">
    <citation type="submission" date="2018-02" db="EMBL/GenBank/DDBJ databases">
        <authorList>
            <person name="O'Hara-Hanley K."/>
            <person name="Soby S."/>
        </authorList>
    </citation>
    <scope>NUCLEOTIDE SEQUENCE [LARGE SCALE GENOMIC DNA]</scope>
    <source>
        <strain evidence="4">MWU14-2602</strain>
    </source>
</reference>
<dbReference type="Pfam" id="PF11740">
    <property type="entry name" value="KfrA_N"/>
    <property type="match status" value="1"/>
</dbReference>
<name>A0A2S5DB97_9NEIS</name>